<dbReference type="EMBL" id="WOWS01000002">
    <property type="protein sequence ID" value="MUU77874.1"/>
    <property type="molecule type" value="Genomic_DNA"/>
</dbReference>
<dbReference type="AlphaFoldDB" id="A0A6L6UAU0"/>
<protein>
    <recommendedName>
        <fullName evidence="3">Sulfotransferase domain-containing protein</fullName>
    </recommendedName>
</protein>
<evidence type="ECO:0000259" key="3">
    <source>
        <dbReference type="Pfam" id="PF00685"/>
    </source>
</evidence>
<name>A0A6L6UAU0_9FLAO</name>
<dbReference type="PANTHER" id="PTHR10605">
    <property type="entry name" value="HEPARAN SULFATE SULFOTRANSFERASE"/>
    <property type="match status" value="1"/>
</dbReference>
<dbReference type="Gene3D" id="3.40.50.300">
    <property type="entry name" value="P-loop containing nucleotide triphosphate hydrolases"/>
    <property type="match status" value="1"/>
</dbReference>
<evidence type="ECO:0000256" key="1">
    <source>
        <dbReference type="ARBA" id="ARBA00022679"/>
    </source>
</evidence>
<dbReference type="InterPro" id="IPR027417">
    <property type="entry name" value="P-loop_NTPase"/>
</dbReference>
<evidence type="ECO:0000313" key="5">
    <source>
        <dbReference type="Proteomes" id="UP000478208"/>
    </source>
</evidence>
<dbReference type="InterPro" id="IPR000863">
    <property type="entry name" value="Sulfotransferase_dom"/>
</dbReference>
<evidence type="ECO:0000313" key="4">
    <source>
        <dbReference type="EMBL" id="MUU77874.1"/>
    </source>
</evidence>
<evidence type="ECO:0000256" key="2">
    <source>
        <dbReference type="ARBA" id="ARBA00023180"/>
    </source>
</evidence>
<gene>
    <name evidence="4" type="ORF">GN138_05420</name>
</gene>
<keyword evidence="1" id="KW-0808">Transferase</keyword>
<dbReference type="InterPro" id="IPR037359">
    <property type="entry name" value="NST/OST"/>
</dbReference>
<sequence>MAKNRIFLPNFFVVGAQKAGTTTFYEIFSKHKEVFIPQKKELRFFSYHYKKGIDWYLKKYFNLSSIHSYKAVGEVDPGYISNSLVPARIRQDIGENVKIIMIMRQPVKRAYSAYNMFKKFNSPEFKNWTIESFENQLNKENRGEVNSNFIAQGLYYQNYQAYKKEFGAENIKLIVFEDFIGNKRLEIVDEICEFLGILKFEKQVVPVHANKASLPKHKWLNFLYNSNPLMQRIRNILKSFPKLQGMIKNLLTTAPRKLSNAEINNITQLYFQDDINLLEKELGYKIAKWKV</sequence>
<dbReference type="Pfam" id="PF00685">
    <property type="entry name" value="Sulfotransfer_1"/>
    <property type="match status" value="1"/>
</dbReference>
<proteinExistence type="predicted"/>
<dbReference type="PANTHER" id="PTHR10605:SF56">
    <property type="entry name" value="BIFUNCTIONAL HEPARAN SULFATE N-DEACETYLASE_N-SULFOTRANSFERASE"/>
    <property type="match status" value="1"/>
</dbReference>
<reference evidence="4 5" key="1">
    <citation type="submission" date="2019-12" db="EMBL/GenBank/DDBJ databases">
        <authorList>
            <person name="Li J."/>
        </authorList>
    </citation>
    <scope>NUCLEOTIDE SEQUENCE [LARGE SCALE GENOMIC DNA]</scope>
    <source>
        <strain evidence="4 5">HL2-2</strain>
    </source>
</reference>
<feature type="domain" description="Sulfotransferase" evidence="3">
    <location>
        <begin position="9"/>
        <end position="218"/>
    </location>
</feature>
<keyword evidence="5" id="KW-1185">Reference proteome</keyword>
<dbReference type="RefSeq" id="WP_157362778.1">
    <property type="nucleotide sequence ID" value="NZ_WOWS01000002.1"/>
</dbReference>
<dbReference type="Proteomes" id="UP000478208">
    <property type="component" value="Unassembled WGS sequence"/>
</dbReference>
<dbReference type="SUPFAM" id="SSF52540">
    <property type="entry name" value="P-loop containing nucleoside triphosphate hydrolases"/>
    <property type="match status" value="1"/>
</dbReference>
<accession>A0A6L6UAU0</accession>
<organism evidence="4 5">
    <name type="scientific">Winogradskyella endarachnes</name>
    <dbReference type="NCBI Taxonomy" id="2681965"/>
    <lineage>
        <taxon>Bacteria</taxon>
        <taxon>Pseudomonadati</taxon>
        <taxon>Bacteroidota</taxon>
        <taxon>Flavobacteriia</taxon>
        <taxon>Flavobacteriales</taxon>
        <taxon>Flavobacteriaceae</taxon>
        <taxon>Winogradskyella</taxon>
    </lineage>
</organism>
<dbReference type="GO" id="GO:0008146">
    <property type="term" value="F:sulfotransferase activity"/>
    <property type="evidence" value="ECO:0007669"/>
    <property type="project" value="InterPro"/>
</dbReference>
<keyword evidence="2" id="KW-0325">Glycoprotein</keyword>
<comment type="caution">
    <text evidence="4">The sequence shown here is derived from an EMBL/GenBank/DDBJ whole genome shotgun (WGS) entry which is preliminary data.</text>
</comment>